<keyword evidence="6 8" id="KW-0472">Membrane</keyword>
<feature type="transmembrane region" description="Helical" evidence="8">
    <location>
        <begin position="38"/>
        <end position="61"/>
    </location>
</feature>
<reference evidence="10 11" key="1">
    <citation type="submission" date="2021-03" db="EMBL/GenBank/DDBJ databases">
        <title>Five novel Rahnella species.</title>
        <authorList>
            <person name="Brady C."/>
            <person name="Asselin J."/>
            <person name="Beer S."/>
            <person name="Bruberg M.B."/>
            <person name="Crampton B."/>
            <person name="Venter S."/>
            <person name="Arnold D."/>
            <person name="Denman S."/>
        </authorList>
    </citation>
    <scope>NUCLEOTIDE SEQUENCE [LARGE SCALE GENOMIC DNA]</scope>
    <source>
        <strain evidence="10 11">L72c</strain>
    </source>
</reference>
<evidence type="ECO:0000313" key="11">
    <source>
        <dbReference type="Proteomes" id="UP000699865"/>
    </source>
</evidence>
<evidence type="ECO:0000256" key="2">
    <source>
        <dbReference type="ARBA" id="ARBA00009853"/>
    </source>
</evidence>
<dbReference type="InterPro" id="IPR050638">
    <property type="entry name" value="AA-Vitamin_Transporters"/>
</dbReference>
<evidence type="ECO:0000256" key="6">
    <source>
        <dbReference type="ARBA" id="ARBA00023136"/>
    </source>
</evidence>
<feature type="domain" description="EamA" evidence="9">
    <location>
        <begin position="161"/>
        <end position="295"/>
    </location>
</feature>
<evidence type="ECO:0000256" key="8">
    <source>
        <dbReference type="SAM" id="Phobius"/>
    </source>
</evidence>
<feature type="transmembrane region" description="Helical" evidence="8">
    <location>
        <begin position="279"/>
        <end position="298"/>
    </location>
</feature>
<evidence type="ECO:0000313" key="10">
    <source>
        <dbReference type="EMBL" id="MBU9836246.1"/>
    </source>
</evidence>
<feature type="transmembrane region" description="Helical" evidence="8">
    <location>
        <begin position="192"/>
        <end position="213"/>
    </location>
</feature>
<feature type="transmembrane region" description="Helical" evidence="8">
    <location>
        <begin position="253"/>
        <end position="273"/>
    </location>
</feature>
<protein>
    <recommendedName>
        <fullName evidence="7">Threonine/homoserine exporter RhtA</fullName>
    </recommendedName>
</protein>
<dbReference type="RefSeq" id="WP_217138696.1">
    <property type="nucleotide sequence ID" value="NZ_JAFMOU010000069.1"/>
</dbReference>
<dbReference type="PANTHER" id="PTHR32322:SF18">
    <property type="entry name" value="S-ADENOSYLMETHIONINE_S-ADENOSYLHOMOCYSTEINE TRANSPORTER"/>
    <property type="match status" value="1"/>
</dbReference>
<keyword evidence="11" id="KW-1185">Reference proteome</keyword>
<name>A0ABS6L3J2_9GAMM</name>
<evidence type="ECO:0000256" key="3">
    <source>
        <dbReference type="ARBA" id="ARBA00022475"/>
    </source>
</evidence>
<comment type="similarity">
    <text evidence="2">Belongs to the drug/metabolite transporter (DMT) superfamily. 10 TMS drug/metabolite exporter (DME) (TC 2.A.7.3) family.</text>
</comment>
<feature type="transmembrane region" description="Helical" evidence="8">
    <location>
        <begin position="131"/>
        <end position="148"/>
    </location>
</feature>
<dbReference type="Proteomes" id="UP000699865">
    <property type="component" value="Unassembled WGS sequence"/>
</dbReference>
<feature type="transmembrane region" description="Helical" evidence="8">
    <location>
        <begin position="73"/>
        <end position="91"/>
    </location>
</feature>
<proteinExistence type="inferred from homology"/>
<dbReference type="Pfam" id="PF00892">
    <property type="entry name" value="EamA"/>
    <property type="match status" value="2"/>
</dbReference>
<accession>A0ABS6L3J2</accession>
<dbReference type="InterPro" id="IPR000620">
    <property type="entry name" value="EamA_dom"/>
</dbReference>
<sequence length="308" mass="31696">MTITPRERMTGVLAVVFASFLWGSTGTAATFAPDVSPLAIGAVAMGLGGLLQALISARGIVASRVTLRQNGRMLLTGALAVAVYPLAFYASMHLAGVTVGTVISIGSAPLLSALIEYYLDGQRLTRRWMTGAAIGVAGMVLLCIGKSAGHAVSGQGDHTIAGVALGLVAGLTYALYSWAARHLMQRGVPSRAAMGATFGLGGLLLMPVLWVTGAPLLASWNNALVGAYMALIPMFVGYVCFGYALARIPASMATTITLLEPAVAAVLAVVIVGERLPPMGWTGIGLVVACLIFITVPLKRRATVTVSA</sequence>
<keyword evidence="4 8" id="KW-0812">Transmembrane</keyword>
<evidence type="ECO:0000256" key="5">
    <source>
        <dbReference type="ARBA" id="ARBA00022989"/>
    </source>
</evidence>
<comment type="subcellular location">
    <subcellularLocation>
        <location evidence="1">Cell membrane</location>
        <topology evidence="1">Multi-pass membrane protein</topology>
    </subcellularLocation>
</comment>
<dbReference type="PANTHER" id="PTHR32322">
    <property type="entry name" value="INNER MEMBRANE TRANSPORTER"/>
    <property type="match status" value="1"/>
</dbReference>
<evidence type="ECO:0000256" key="1">
    <source>
        <dbReference type="ARBA" id="ARBA00004651"/>
    </source>
</evidence>
<comment type="caution">
    <text evidence="10">The sequence shown here is derived from an EMBL/GenBank/DDBJ whole genome shotgun (WGS) entry which is preliminary data.</text>
</comment>
<feature type="transmembrane region" description="Helical" evidence="8">
    <location>
        <begin position="97"/>
        <end position="119"/>
    </location>
</feature>
<feature type="transmembrane region" description="Helical" evidence="8">
    <location>
        <begin position="160"/>
        <end position="180"/>
    </location>
</feature>
<keyword evidence="5 8" id="KW-1133">Transmembrane helix</keyword>
<feature type="domain" description="EamA" evidence="9">
    <location>
        <begin position="10"/>
        <end position="142"/>
    </location>
</feature>
<feature type="transmembrane region" description="Helical" evidence="8">
    <location>
        <begin position="225"/>
        <end position="246"/>
    </location>
</feature>
<evidence type="ECO:0000259" key="9">
    <source>
        <dbReference type="Pfam" id="PF00892"/>
    </source>
</evidence>
<evidence type="ECO:0000256" key="4">
    <source>
        <dbReference type="ARBA" id="ARBA00022692"/>
    </source>
</evidence>
<dbReference type="EMBL" id="JAFMOU010000069">
    <property type="protein sequence ID" value="MBU9836246.1"/>
    <property type="molecule type" value="Genomic_DNA"/>
</dbReference>
<gene>
    <name evidence="10" type="ORF">J1786_15680</name>
</gene>
<organism evidence="10 11">
    <name type="scientific">Rahnella perminowiae</name>
    <dbReference type="NCBI Taxonomy" id="2816244"/>
    <lineage>
        <taxon>Bacteria</taxon>
        <taxon>Pseudomonadati</taxon>
        <taxon>Pseudomonadota</taxon>
        <taxon>Gammaproteobacteria</taxon>
        <taxon>Enterobacterales</taxon>
        <taxon>Yersiniaceae</taxon>
        <taxon>Rahnella</taxon>
    </lineage>
</organism>
<evidence type="ECO:0000256" key="7">
    <source>
        <dbReference type="ARBA" id="ARBA00040595"/>
    </source>
</evidence>
<keyword evidence="3" id="KW-1003">Cell membrane</keyword>